<reference evidence="2" key="2">
    <citation type="submission" date="2015-11" db="EMBL/GenBank/DDBJ databases">
        <authorList>
            <person name="Zhang Y."/>
            <person name="Guo Z."/>
        </authorList>
    </citation>
    <scope>NUCLEOTIDE SEQUENCE</scope>
    <source>
        <strain evidence="2">1</strain>
    </source>
</reference>
<dbReference type="RefSeq" id="WP_055036793.1">
    <property type="nucleotide sequence ID" value="NZ_AP014854.2"/>
</dbReference>
<accession>A0A0H5BNC2</accession>
<dbReference type="Proteomes" id="UP000065734">
    <property type="component" value="Chromosome I"/>
</dbReference>
<dbReference type="KEGG" id="bvr:BVIR_1136"/>
<evidence type="ECO:0000313" key="3">
    <source>
        <dbReference type="Proteomes" id="UP000065734"/>
    </source>
</evidence>
<evidence type="ECO:0000313" key="1">
    <source>
        <dbReference type="EMBL" id="BAR97678.1"/>
    </source>
</evidence>
<dbReference type="EMBL" id="AP014854">
    <property type="protein sequence ID" value="BAR97678.1"/>
    <property type="molecule type" value="Genomic_DNA"/>
</dbReference>
<sequence>MADHGSSERRACRRIGVNRSAWQYEPLRGQDDGVRARMAIPQEPSQRLPLDVEVGLAGRGAASGSGF</sequence>
<proteinExistence type="predicted"/>
<reference evidence="3" key="3">
    <citation type="journal article" date="2016" name="Genome Announc.">
        <title>Revised genome sequence of the purple photosynthetic bacterium Blastochloris viridis.</title>
        <authorList>
            <person name="Liu L.N."/>
            <person name="Faulkner M."/>
            <person name="Liu X."/>
            <person name="Huang F."/>
            <person name="Darby A.C."/>
            <person name="Hall N."/>
        </authorList>
    </citation>
    <scope>NUCLEOTIDE SEQUENCE [LARGE SCALE GENOMIC DNA]</scope>
    <source>
        <strain evidence="3">ATCC 19567 / DSM 133 / F</strain>
    </source>
</reference>
<protein>
    <submittedName>
        <fullName evidence="2">Uncharacterized protein</fullName>
    </submittedName>
</protein>
<gene>
    <name evidence="1" type="ORF">BV133_85</name>
    <name evidence="2" type="ORF">BVIRIDIS_05780</name>
</gene>
<dbReference type="AlphaFoldDB" id="A0A0H5BNC2"/>
<keyword evidence="3" id="KW-1185">Reference proteome</keyword>
<name>A0A0H5BNC2_BLAVI</name>
<reference evidence="1" key="1">
    <citation type="journal article" date="2015" name="Genome Announc.">
        <title>Complete Genome Sequence of the Bacteriochlorophyll b-Producing Photosynthetic Bacterium Blastochloris viridis.</title>
        <authorList>
            <person name="Tsukatani Y."/>
            <person name="Hirose Y."/>
            <person name="Harada J."/>
            <person name="Misawa N."/>
            <person name="Mori K."/>
            <person name="Inoue K."/>
            <person name="Tamiaki H."/>
        </authorList>
    </citation>
    <scope>NUCLEOTIDE SEQUENCE [LARGE SCALE GENOMIC DNA]</scope>
    <source>
        <strain evidence="1">DSM 133</strain>
    </source>
</reference>
<organism evidence="2 3">
    <name type="scientific">Blastochloris viridis</name>
    <name type="common">Rhodopseudomonas viridis</name>
    <dbReference type="NCBI Taxonomy" id="1079"/>
    <lineage>
        <taxon>Bacteria</taxon>
        <taxon>Pseudomonadati</taxon>
        <taxon>Pseudomonadota</taxon>
        <taxon>Alphaproteobacteria</taxon>
        <taxon>Hyphomicrobiales</taxon>
        <taxon>Blastochloridaceae</taxon>
        <taxon>Blastochloris</taxon>
    </lineage>
</organism>
<evidence type="ECO:0000313" key="2">
    <source>
        <dbReference type="EMBL" id="CUU41585.1"/>
    </source>
</evidence>
<dbReference type="OrthoDB" id="9809060at2"/>
<dbReference type="EMBL" id="LN907867">
    <property type="protein sequence ID" value="CUU41585.1"/>
    <property type="molecule type" value="Genomic_DNA"/>
</dbReference>